<protein>
    <submittedName>
        <fullName evidence="1">Uncharacterized protein</fullName>
    </submittedName>
</protein>
<dbReference type="OrthoDB" id="2444106at2759"/>
<keyword evidence="2" id="KW-1185">Reference proteome</keyword>
<evidence type="ECO:0000313" key="2">
    <source>
        <dbReference type="Proteomes" id="UP000078512"/>
    </source>
</evidence>
<proteinExistence type="predicted"/>
<gene>
    <name evidence="1" type="ORF">K457DRAFT_126916</name>
</gene>
<dbReference type="EMBL" id="KV442051">
    <property type="protein sequence ID" value="OAQ28090.1"/>
    <property type="molecule type" value="Genomic_DNA"/>
</dbReference>
<reference evidence="1 2" key="1">
    <citation type="submission" date="2016-05" db="EMBL/GenBank/DDBJ databases">
        <title>Genome sequencing reveals origins of a unique bacterial endosymbiosis in the earliest lineages of terrestrial Fungi.</title>
        <authorList>
            <consortium name="DOE Joint Genome Institute"/>
            <person name="Uehling J."/>
            <person name="Gryganskyi A."/>
            <person name="Hameed K."/>
            <person name="Tschaplinski T."/>
            <person name="Misztal P."/>
            <person name="Wu S."/>
            <person name="Desiro A."/>
            <person name="Vande Pol N."/>
            <person name="Du Z.-Y."/>
            <person name="Zienkiewicz A."/>
            <person name="Zienkiewicz K."/>
            <person name="Morin E."/>
            <person name="Tisserant E."/>
            <person name="Splivallo R."/>
            <person name="Hainaut M."/>
            <person name="Henrissat B."/>
            <person name="Ohm R."/>
            <person name="Kuo A."/>
            <person name="Yan J."/>
            <person name="Lipzen A."/>
            <person name="Nolan M."/>
            <person name="Labutti K."/>
            <person name="Barry K."/>
            <person name="Goldstein A."/>
            <person name="Labbe J."/>
            <person name="Schadt C."/>
            <person name="Tuskan G."/>
            <person name="Grigoriev I."/>
            <person name="Martin F."/>
            <person name="Vilgalys R."/>
            <person name="Bonito G."/>
        </authorList>
    </citation>
    <scope>NUCLEOTIDE SEQUENCE [LARGE SCALE GENOMIC DNA]</scope>
    <source>
        <strain evidence="1 2">AG-77</strain>
    </source>
</reference>
<organism evidence="1 2">
    <name type="scientific">Linnemannia elongata AG-77</name>
    <dbReference type="NCBI Taxonomy" id="1314771"/>
    <lineage>
        <taxon>Eukaryota</taxon>
        <taxon>Fungi</taxon>
        <taxon>Fungi incertae sedis</taxon>
        <taxon>Mucoromycota</taxon>
        <taxon>Mortierellomycotina</taxon>
        <taxon>Mortierellomycetes</taxon>
        <taxon>Mortierellales</taxon>
        <taxon>Mortierellaceae</taxon>
        <taxon>Linnemannia</taxon>
    </lineage>
</organism>
<name>A0A197JSB3_9FUNG</name>
<dbReference type="AlphaFoldDB" id="A0A197JSB3"/>
<accession>A0A197JSB3</accession>
<sequence length="242" mass="26950">MAMVVRFLLVDVRHSPVFVKTNSSPFLKLHFVFQAQGFTDEAPQVPIDIPSTNLKRFVAYAHRVLSGNDAQLYDLKDVYVALSCIVSTTVNDASNIFGSSLITRITSQVTLKEIALPILAKVLSPLQESFAKNDYDLNFLQQEVELRLAELVLCERDGRWATKEEKSGGRKTDTLVLAKEVSGGEVHYIECSVNEHRPLYVGQATLKEQSRKVLRINRSILSCTGSQGTVLFIDAHGLRGKI</sequence>
<dbReference type="Proteomes" id="UP000078512">
    <property type="component" value="Unassembled WGS sequence"/>
</dbReference>
<evidence type="ECO:0000313" key="1">
    <source>
        <dbReference type="EMBL" id="OAQ28090.1"/>
    </source>
</evidence>